<feature type="domain" description="Sld7 C-terminal" evidence="2">
    <location>
        <begin position="325"/>
        <end position="425"/>
    </location>
</feature>
<evidence type="ECO:0000313" key="3">
    <source>
        <dbReference type="EMBL" id="CAI6333766.1"/>
    </source>
</evidence>
<dbReference type="OrthoDB" id="4205424at2759"/>
<feature type="compositionally biased region" description="Polar residues" evidence="1">
    <location>
        <begin position="198"/>
        <end position="207"/>
    </location>
</feature>
<dbReference type="Proteomes" id="UP001152607">
    <property type="component" value="Unassembled WGS sequence"/>
</dbReference>
<dbReference type="EMBL" id="CAOQHR010000004">
    <property type="protein sequence ID" value="CAI6333766.1"/>
    <property type="molecule type" value="Genomic_DNA"/>
</dbReference>
<dbReference type="AlphaFoldDB" id="A0A9W4UCN3"/>
<evidence type="ECO:0000313" key="4">
    <source>
        <dbReference type="Proteomes" id="UP001152607"/>
    </source>
</evidence>
<dbReference type="InterPro" id="IPR041260">
    <property type="entry name" value="Sld7_C"/>
</dbReference>
<keyword evidence="4" id="KW-1185">Reference proteome</keyword>
<comment type="caution">
    <text evidence="3">The sequence shown here is derived from an EMBL/GenBank/DDBJ whole genome shotgun (WGS) entry which is preliminary data.</text>
</comment>
<proteinExistence type="predicted"/>
<reference evidence="3" key="1">
    <citation type="submission" date="2023-01" db="EMBL/GenBank/DDBJ databases">
        <authorList>
            <person name="Van Ghelder C."/>
            <person name="Rancurel C."/>
        </authorList>
    </citation>
    <scope>NUCLEOTIDE SEQUENCE</scope>
    <source>
        <strain evidence="3">CNCM I-4278</strain>
    </source>
</reference>
<protein>
    <recommendedName>
        <fullName evidence="2">Sld7 C-terminal domain-containing protein</fullName>
    </recommendedName>
</protein>
<name>A0A9W4UCN3_9PLEO</name>
<feature type="region of interest" description="Disordered" evidence="1">
    <location>
        <begin position="342"/>
        <end position="374"/>
    </location>
</feature>
<accession>A0A9W4UCN3</accession>
<feature type="region of interest" description="Disordered" evidence="1">
    <location>
        <begin position="190"/>
        <end position="329"/>
    </location>
</feature>
<feature type="region of interest" description="Disordered" evidence="1">
    <location>
        <begin position="434"/>
        <end position="509"/>
    </location>
</feature>
<sequence length="509" mass="55267">MSDVWHGDISLPDNQIIKDIGFESQHAASVPVIPTTSLRFLATVDTACIPLYLAVGPSLDVWTTSDETQEWFASILLSKLPATPSSHTESSEREWWAHTRAQSPVGILVEVKEKGPDGEDGLGGSKVTEILFYGTIASPVKRLLPTPPSSSPDDPYAQAELLPELRVHALPLSSDLLYQSTLESSELLPEGQPRFIRSSHSVDSAPTSPKRKRDVFDEAAKRRKKARQIGGEGVAAVAAQVQDTGKPYTHRKSLSIDTKGIPIPDPRPNSAHGAHPSPRILSRSPSISSIARPASRKGVPDGHSKRSNLSHVATVPSQPEEPTTESRNKEALSRVVMAAMRMHGLQQRKTTRSRRNSMAPDGEQGQLTEEAAAEEAAKDEEYKLIYHQTYKGAALALRKHISTKPLHAQPERLGDIVEKFLAIFCTDPLSQPLPSEITSDPMATPGSKDKLGIPNSTHNRASPFDLPSASRAKLNRSVSEQHISHGSPVSKRGDNNGRDRTSAFHLAGA</sequence>
<feature type="compositionally biased region" description="Low complexity" evidence="1">
    <location>
        <begin position="276"/>
        <end position="293"/>
    </location>
</feature>
<organism evidence="3 4">
    <name type="scientific">Periconia digitata</name>
    <dbReference type="NCBI Taxonomy" id="1303443"/>
    <lineage>
        <taxon>Eukaryota</taxon>
        <taxon>Fungi</taxon>
        <taxon>Dikarya</taxon>
        <taxon>Ascomycota</taxon>
        <taxon>Pezizomycotina</taxon>
        <taxon>Dothideomycetes</taxon>
        <taxon>Pleosporomycetidae</taxon>
        <taxon>Pleosporales</taxon>
        <taxon>Massarineae</taxon>
        <taxon>Periconiaceae</taxon>
        <taxon>Periconia</taxon>
    </lineage>
</organism>
<evidence type="ECO:0000256" key="1">
    <source>
        <dbReference type="SAM" id="MobiDB-lite"/>
    </source>
</evidence>
<feature type="compositionally biased region" description="Basic and acidic residues" evidence="1">
    <location>
        <begin position="491"/>
        <end position="502"/>
    </location>
</feature>
<dbReference type="Pfam" id="PF18596">
    <property type="entry name" value="Sld7_C"/>
    <property type="match status" value="1"/>
</dbReference>
<feature type="compositionally biased region" description="Polar residues" evidence="1">
    <location>
        <begin position="307"/>
        <end position="321"/>
    </location>
</feature>
<evidence type="ECO:0000259" key="2">
    <source>
        <dbReference type="Pfam" id="PF18596"/>
    </source>
</evidence>
<gene>
    <name evidence="3" type="ORF">PDIGIT_LOCUS6815</name>
</gene>